<sequence length="103" mass="11374">EHHLQAVISASAAAAVGGKVAQIYIPTPETVSTKVEYDRLYSKAFSQPATYIRFSSTVEDCTGIPYCMTSEDDVFLKAFNQKKLSVSVRSKDDNPCSEDIFEE</sequence>
<dbReference type="InterPro" id="IPR024943">
    <property type="entry name" value="Enhancer_polycomb"/>
</dbReference>
<name>A0ABR0LT39_9PEZI</name>
<feature type="non-terminal residue" evidence="9">
    <location>
        <position position="103"/>
    </location>
</feature>
<accession>A0ABR0LT39</accession>
<gene>
    <name evidence="9" type="primary">EPL1_2</name>
    <name evidence="9" type="ORF">LTR16_012075</name>
</gene>
<keyword evidence="3 7" id="KW-0805">Transcription regulation</keyword>
<evidence type="ECO:0000259" key="8">
    <source>
        <dbReference type="Pfam" id="PF10513"/>
    </source>
</evidence>
<feature type="non-terminal residue" evidence="9">
    <location>
        <position position="1"/>
    </location>
</feature>
<evidence type="ECO:0000256" key="2">
    <source>
        <dbReference type="ARBA" id="ARBA00008035"/>
    </source>
</evidence>
<comment type="function">
    <text evidence="6">Component of the NuA4 histone acetyltransferase complex which is involved in transcriptional activation of selected genes principally by acetylation of nucleosomal histone H4 and H2A. The NuA4 complex is also involved in DNA repair. Involved in gene silencing by neighboring heterochromatin, blockage of the silencing spreading along the chromosome, and required for cell cycle progression through G2/M.</text>
</comment>
<evidence type="ECO:0000256" key="6">
    <source>
        <dbReference type="ARBA" id="ARBA00025513"/>
    </source>
</evidence>
<evidence type="ECO:0000313" key="10">
    <source>
        <dbReference type="Proteomes" id="UP001357485"/>
    </source>
</evidence>
<evidence type="ECO:0000256" key="4">
    <source>
        <dbReference type="ARBA" id="ARBA00023163"/>
    </source>
</evidence>
<dbReference type="EMBL" id="JAVRRA010012224">
    <property type="protein sequence ID" value="KAK5239309.1"/>
    <property type="molecule type" value="Genomic_DNA"/>
</dbReference>
<feature type="domain" description="Enhancer of polycomb-like N-terminal" evidence="8">
    <location>
        <begin position="1"/>
        <end position="102"/>
    </location>
</feature>
<comment type="similarity">
    <text evidence="2 7">Belongs to the enhancer of polycomb family.</text>
</comment>
<dbReference type="Pfam" id="PF10513">
    <property type="entry name" value="EPL1"/>
    <property type="match status" value="1"/>
</dbReference>
<keyword evidence="5 7" id="KW-0539">Nucleus</keyword>
<evidence type="ECO:0000256" key="3">
    <source>
        <dbReference type="ARBA" id="ARBA00023015"/>
    </source>
</evidence>
<keyword evidence="4 7" id="KW-0804">Transcription</keyword>
<protein>
    <recommendedName>
        <fullName evidence="7">Enhancer of polycomb-like protein</fullName>
    </recommendedName>
</protein>
<dbReference type="Proteomes" id="UP001357485">
    <property type="component" value="Unassembled WGS sequence"/>
</dbReference>
<evidence type="ECO:0000256" key="1">
    <source>
        <dbReference type="ARBA" id="ARBA00004123"/>
    </source>
</evidence>
<comment type="subcellular location">
    <subcellularLocation>
        <location evidence="1 7">Nucleus</location>
    </subcellularLocation>
</comment>
<evidence type="ECO:0000313" key="9">
    <source>
        <dbReference type="EMBL" id="KAK5239309.1"/>
    </source>
</evidence>
<comment type="caution">
    <text evidence="9">The sequence shown here is derived from an EMBL/GenBank/DDBJ whole genome shotgun (WGS) entry which is preliminary data.</text>
</comment>
<evidence type="ECO:0000256" key="5">
    <source>
        <dbReference type="ARBA" id="ARBA00023242"/>
    </source>
</evidence>
<dbReference type="InterPro" id="IPR019542">
    <property type="entry name" value="Enhancer_polycomb-like_N"/>
</dbReference>
<organism evidence="9 10">
    <name type="scientific">Cryomyces antarcticus</name>
    <dbReference type="NCBI Taxonomy" id="329879"/>
    <lineage>
        <taxon>Eukaryota</taxon>
        <taxon>Fungi</taxon>
        <taxon>Dikarya</taxon>
        <taxon>Ascomycota</taxon>
        <taxon>Pezizomycotina</taxon>
        <taxon>Dothideomycetes</taxon>
        <taxon>Dothideomycetes incertae sedis</taxon>
        <taxon>Cryomyces</taxon>
    </lineage>
</organism>
<proteinExistence type="inferred from homology"/>
<reference evidence="9 10" key="1">
    <citation type="submission" date="2023-08" db="EMBL/GenBank/DDBJ databases">
        <title>Black Yeasts Isolated from many extreme environments.</title>
        <authorList>
            <person name="Coleine C."/>
            <person name="Stajich J.E."/>
            <person name="Selbmann L."/>
        </authorList>
    </citation>
    <scope>NUCLEOTIDE SEQUENCE [LARGE SCALE GENOMIC DNA]</scope>
    <source>
        <strain evidence="9 10">CCFEE 536</strain>
    </source>
</reference>
<dbReference type="PANTHER" id="PTHR14898">
    <property type="entry name" value="ENHANCER OF POLYCOMB"/>
    <property type="match status" value="1"/>
</dbReference>
<evidence type="ECO:0000256" key="7">
    <source>
        <dbReference type="RuleBase" id="RU361124"/>
    </source>
</evidence>
<keyword evidence="10" id="KW-1185">Reference proteome</keyword>